<sequence>MTSHDPLPAKIAASNCLSTMGRLRCDTMNQQPEPSRKGQYDEHSSLDPATSHPIISKSHGPHHVILQQPTPSHEGQYDECDAHNPHHVVSQQPGPSCNGHYNKHSLRDLAASHPIVSKSHGPCHVISQPPVPSHKEQYKEPSLRNLGSSHRVVSKSHAHSHTLLYPLSSNECATSKDADARRVQGDDELQSDDKFQSNDELQSDNELWGDNEWCKKTGVHGAPYHATSGSQHQNMQWAVAADRK</sequence>
<reference evidence="2 3" key="1">
    <citation type="submission" date="2019-02" db="EMBL/GenBank/DDBJ databases">
        <title>Genome sequencing of the rare red list fungi Hericium alpestre (H. flagellum).</title>
        <authorList>
            <person name="Buettner E."/>
            <person name="Kellner H."/>
        </authorList>
    </citation>
    <scope>NUCLEOTIDE SEQUENCE [LARGE SCALE GENOMIC DNA]</scope>
    <source>
        <strain evidence="2 3">DSM 108284</strain>
    </source>
</reference>
<evidence type="ECO:0000256" key="1">
    <source>
        <dbReference type="SAM" id="MobiDB-lite"/>
    </source>
</evidence>
<dbReference type="AlphaFoldDB" id="A0A4Y9ZVG2"/>
<evidence type="ECO:0000313" key="2">
    <source>
        <dbReference type="EMBL" id="TFY77509.1"/>
    </source>
</evidence>
<comment type="caution">
    <text evidence="2">The sequence shown here is derived from an EMBL/GenBank/DDBJ whole genome shotgun (WGS) entry which is preliminary data.</text>
</comment>
<feature type="region of interest" description="Disordered" evidence="1">
    <location>
        <begin position="24"/>
        <end position="75"/>
    </location>
</feature>
<gene>
    <name evidence="2" type="ORF">EWM64_g6501</name>
</gene>
<proteinExistence type="predicted"/>
<name>A0A4Y9ZVG2_9AGAM</name>
<evidence type="ECO:0000313" key="3">
    <source>
        <dbReference type="Proteomes" id="UP000298061"/>
    </source>
</evidence>
<protein>
    <submittedName>
        <fullName evidence="2">Uncharacterized protein</fullName>
    </submittedName>
</protein>
<dbReference type="Proteomes" id="UP000298061">
    <property type="component" value="Unassembled WGS sequence"/>
</dbReference>
<feature type="compositionally biased region" description="Polar residues" evidence="1">
    <location>
        <begin position="227"/>
        <end position="236"/>
    </location>
</feature>
<keyword evidence="3" id="KW-1185">Reference proteome</keyword>
<feature type="compositionally biased region" description="Basic and acidic residues" evidence="1">
    <location>
        <begin position="34"/>
        <end position="45"/>
    </location>
</feature>
<accession>A0A4Y9ZVG2</accession>
<dbReference type="EMBL" id="SFCI01000894">
    <property type="protein sequence ID" value="TFY77509.1"/>
    <property type="molecule type" value="Genomic_DNA"/>
</dbReference>
<feature type="region of interest" description="Disordered" evidence="1">
    <location>
        <begin position="225"/>
        <end position="244"/>
    </location>
</feature>
<organism evidence="2 3">
    <name type="scientific">Hericium alpestre</name>
    <dbReference type="NCBI Taxonomy" id="135208"/>
    <lineage>
        <taxon>Eukaryota</taxon>
        <taxon>Fungi</taxon>
        <taxon>Dikarya</taxon>
        <taxon>Basidiomycota</taxon>
        <taxon>Agaricomycotina</taxon>
        <taxon>Agaricomycetes</taxon>
        <taxon>Russulales</taxon>
        <taxon>Hericiaceae</taxon>
        <taxon>Hericium</taxon>
    </lineage>
</organism>